<dbReference type="PANTHER" id="PTHR42852:SF13">
    <property type="entry name" value="PROTEIN DIPZ"/>
    <property type="match status" value="1"/>
</dbReference>
<feature type="domain" description="Thioredoxin" evidence="2">
    <location>
        <begin position="41"/>
        <end position="190"/>
    </location>
</feature>
<reference evidence="3 4" key="1">
    <citation type="submission" date="2019-08" db="EMBL/GenBank/DDBJ databases">
        <authorList>
            <person name="Shi S."/>
        </authorList>
    </citation>
    <scope>NUCLEOTIDE SEQUENCE [LARGE SCALE GENOMIC DNA]</scope>
    <source>
        <strain evidence="3 4">GY10130</strain>
    </source>
</reference>
<dbReference type="InterPro" id="IPR036249">
    <property type="entry name" value="Thioredoxin-like_sf"/>
</dbReference>
<dbReference type="PANTHER" id="PTHR42852">
    <property type="entry name" value="THIOL:DISULFIDE INTERCHANGE PROTEIN DSBE"/>
    <property type="match status" value="1"/>
</dbReference>
<dbReference type="RefSeq" id="WP_147923110.1">
    <property type="nucleotide sequence ID" value="NZ_VRTY01000079.1"/>
</dbReference>
<sequence>MNHPKRLTGSALPFIYTVIAFTTLLFLLLHPPAQAQEQAGLSVGDVMPDVAITDILHHSTNSARLSDFKEKLVLLDFWATWCGSCKATLPKLDSLQREFDGQVQVLLVNTWSTGDTEEKITAYFDKWRRADGSRFALATTVQDTVLHALFPHQLIPHIAWLDGAGKVVAITGAEEVTPARVRQVLATGTLPGKMKKDLDLGRPLYTDTSLPVEQLRHFSILLQGRLEGIPSGTRLRQRDGQVNGLTLTNTSLLSMYQLVQRALLPARGAKGLVVEVRDSALLFSHKYPLGEEAWSRQHYYSYDLVVPAGREAALFDYLLRDLNENTGFHAGLEKRKQECLVLVRKGKADRLRTAGGKPENSLFRKEGGRLVNSPLSGLVTRLNSASGPALPVLDETGYTGPVDLALPADPQDLPALRRELQRYGLDLKQVRREVEVLVLRDQAPAP</sequence>
<organism evidence="3 4">
    <name type="scientific">Pontibacter qinzhouensis</name>
    <dbReference type="NCBI Taxonomy" id="2603253"/>
    <lineage>
        <taxon>Bacteria</taxon>
        <taxon>Pseudomonadati</taxon>
        <taxon>Bacteroidota</taxon>
        <taxon>Cytophagia</taxon>
        <taxon>Cytophagales</taxon>
        <taxon>Hymenobacteraceae</taxon>
        <taxon>Pontibacter</taxon>
    </lineage>
</organism>
<proteinExistence type="predicted"/>
<dbReference type="SUPFAM" id="SSF52833">
    <property type="entry name" value="Thioredoxin-like"/>
    <property type="match status" value="1"/>
</dbReference>
<keyword evidence="4" id="KW-1185">Reference proteome</keyword>
<dbReference type="Gene3D" id="3.40.30.10">
    <property type="entry name" value="Glutaredoxin"/>
    <property type="match status" value="1"/>
</dbReference>
<dbReference type="CDD" id="cd02966">
    <property type="entry name" value="TlpA_like_family"/>
    <property type="match status" value="1"/>
</dbReference>
<dbReference type="EMBL" id="VRTY01000079">
    <property type="protein sequence ID" value="TXK36455.1"/>
    <property type="molecule type" value="Genomic_DNA"/>
</dbReference>
<dbReference type="Proteomes" id="UP000321926">
    <property type="component" value="Unassembled WGS sequence"/>
</dbReference>
<evidence type="ECO:0000256" key="1">
    <source>
        <dbReference type="ARBA" id="ARBA00023284"/>
    </source>
</evidence>
<evidence type="ECO:0000313" key="4">
    <source>
        <dbReference type="Proteomes" id="UP000321926"/>
    </source>
</evidence>
<gene>
    <name evidence="3" type="ORF">FVR03_17745</name>
</gene>
<protein>
    <submittedName>
        <fullName evidence="3">Redoxin domain-containing protein</fullName>
    </submittedName>
</protein>
<dbReference type="PROSITE" id="PS00194">
    <property type="entry name" value="THIOREDOXIN_1"/>
    <property type="match status" value="1"/>
</dbReference>
<dbReference type="InterPro" id="IPR017937">
    <property type="entry name" value="Thioredoxin_CS"/>
</dbReference>
<dbReference type="OrthoDB" id="1118217at2"/>
<dbReference type="Pfam" id="PF00085">
    <property type="entry name" value="Thioredoxin"/>
    <property type="match status" value="1"/>
</dbReference>
<keyword evidence="1" id="KW-0676">Redox-active center</keyword>
<comment type="caution">
    <text evidence="3">The sequence shown here is derived from an EMBL/GenBank/DDBJ whole genome shotgun (WGS) entry which is preliminary data.</text>
</comment>
<dbReference type="AlphaFoldDB" id="A0A5C8JDI1"/>
<dbReference type="InterPro" id="IPR050553">
    <property type="entry name" value="Thioredoxin_ResA/DsbE_sf"/>
</dbReference>
<evidence type="ECO:0000313" key="3">
    <source>
        <dbReference type="EMBL" id="TXK36455.1"/>
    </source>
</evidence>
<evidence type="ECO:0000259" key="2">
    <source>
        <dbReference type="PROSITE" id="PS51352"/>
    </source>
</evidence>
<dbReference type="PROSITE" id="PS51352">
    <property type="entry name" value="THIOREDOXIN_2"/>
    <property type="match status" value="1"/>
</dbReference>
<accession>A0A5C8JDI1</accession>
<dbReference type="InterPro" id="IPR013766">
    <property type="entry name" value="Thioredoxin_domain"/>
</dbReference>
<name>A0A5C8JDI1_9BACT</name>